<gene>
    <name evidence="3" type="ORF">EVAR_37109_1</name>
</gene>
<proteinExistence type="predicted"/>
<evidence type="ECO:0000256" key="2">
    <source>
        <dbReference type="SAM" id="MobiDB-lite"/>
    </source>
</evidence>
<dbReference type="AlphaFoldDB" id="A0A4C1XN59"/>
<dbReference type="OrthoDB" id="6626714at2759"/>
<protein>
    <submittedName>
        <fullName evidence="3">Uncharacterized protein</fullName>
    </submittedName>
</protein>
<keyword evidence="1" id="KW-0175">Coiled coil</keyword>
<name>A0A4C1XN59_EUMVA</name>
<feature type="region of interest" description="Disordered" evidence="2">
    <location>
        <begin position="253"/>
        <end position="289"/>
    </location>
</feature>
<sequence>MPETRKRFLRSCTPSCPLTFKQIVPDNSDKTTQYAFITHRECTHFCSLANRVIIMASTSAGTNLSTRNKTDIWLIGQPSPQLVQSKLPTIIEVLRVFFYYKHEEKKSIRDSANSTSCDVLALWTKAGIPTRIKKHVIAKIENYYKQWANLKKNKENKKKRSETLKNKEQVWKNKLLHLFDIAHARALDMITIEEDKQFLIAQRQKDRKGQIGAVDKASLKIEAKIEKKSNASKTQRAEKKAILALTEKCVLTSSSSSENTTPATNQVTSPTREPQMIHGPSNQPPRKRGRRVLINDHLAVSLDVAKLSNRKAAIVLTSTLKSAGSDPAAFNINRSSVRRHRLKSRQKIAESLKKEFKSETPLTVHWDGKLIEDITGHETVDRLPILVSGNGVDQLLSVPKLNRGTGEACARAVYETIESWNLCEQIKCMCFDARGQHGFKKWSLYPFGTKNGKGYALACRHHVMQIMLEAIVCKSLSPSSGPDIQIFKRFKNSWSDIDQADYKAVSSDASSLQAVENIAAYIISFAQDQLNRYQPRDDYKEHLNLTIIYLGGIPEKGVSFRIQLVFTVPDGWQKQYIVSRSFYFAISSNYPKEKKQLLRRFACSLSQFM</sequence>
<dbReference type="EMBL" id="BGZK01000924">
    <property type="protein sequence ID" value="GBP65261.1"/>
    <property type="molecule type" value="Genomic_DNA"/>
</dbReference>
<evidence type="ECO:0000313" key="3">
    <source>
        <dbReference type="EMBL" id="GBP65261.1"/>
    </source>
</evidence>
<comment type="caution">
    <text evidence="3">The sequence shown here is derived from an EMBL/GenBank/DDBJ whole genome shotgun (WGS) entry which is preliminary data.</text>
</comment>
<dbReference type="Proteomes" id="UP000299102">
    <property type="component" value="Unassembled WGS sequence"/>
</dbReference>
<feature type="compositionally biased region" description="Polar residues" evidence="2">
    <location>
        <begin position="253"/>
        <end position="272"/>
    </location>
</feature>
<organism evidence="3 4">
    <name type="scientific">Eumeta variegata</name>
    <name type="common">Bagworm moth</name>
    <name type="synonym">Eumeta japonica</name>
    <dbReference type="NCBI Taxonomy" id="151549"/>
    <lineage>
        <taxon>Eukaryota</taxon>
        <taxon>Metazoa</taxon>
        <taxon>Ecdysozoa</taxon>
        <taxon>Arthropoda</taxon>
        <taxon>Hexapoda</taxon>
        <taxon>Insecta</taxon>
        <taxon>Pterygota</taxon>
        <taxon>Neoptera</taxon>
        <taxon>Endopterygota</taxon>
        <taxon>Lepidoptera</taxon>
        <taxon>Glossata</taxon>
        <taxon>Ditrysia</taxon>
        <taxon>Tineoidea</taxon>
        <taxon>Psychidae</taxon>
        <taxon>Oiketicinae</taxon>
        <taxon>Eumeta</taxon>
    </lineage>
</organism>
<accession>A0A4C1XN59</accession>
<dbReference type="STRING" id="151549.A0A4C1XN59"/>
<keyword evidence="4" id="KW-1185">Reference proteome</keyword>
<reference evidence="3 4" key="1">
    <citation type="journal article" date="2019" name="Commun. Biol.">
        <title>The bagworm genome reveals a unique fibroin gene that provides high tensile strength.</title>
        <authorList>
            <person name="Kono N."/>
            <person name="Nakamura H."/>
            <person name="Ohtoshi R."/>
            <person name="Tomita M."/>
            <person name="Numata K."/>
            <person name="Arakawa K."/>
        </authorList>
    </citation>
    <scope>NUCLEOTIDE SEQUENCE [LARGE SCALE GENOMIC DNA]</scope>
</reference>
<evidence type="ECO:0000313" key="4">
    <source>
        <dbReference type="Proteomes" id="UP000299102"/>
    </source>
</evidence>
<evidence type="ECO:0000256" key="1">
    <source>
        <dbReference type="SAM" id="Coils"/>
    </source>
</evidence>
<feature type="coiled-coil region" evidence="1">
    <location>
        <begin position="140"/>
        <end position="167"/>
    </location>
</feature>